<evidence type="ECO:0000256" key="9">
    <source>
        <dbReference type="ARBA" id="ARBA00023136"/>
    </source>
</evidence>
<name>E6QM81_9ZZZZ</name>
<dbReference type="Gene3D" id="1.20.810.10">
    <property type="entry name" value="Cytochrome Bc1 Complex, Chain C"/>
    <property type="match status" value="1"/>
</dbReference>
<feature type="transmembrane region" description="Helical" evidence="10">
    <location>
        <begin position="51"/>
        <end position="77"/>
    </location>
</feature>
<dbReference type="Pfam" id="PF00032">
    <property type="entry name" value="Cytochrom_B_C"/>
    <property type="match status" value="1"/>
</dbReference>
<keyword evidence="8" id="KW-0408">Iron</keyword>
<keyword evidence="4 10" id="KW-0812">Transmembrane</keyword>
<evidence type="ECO:0000256" key="5">
    <source>
        <dbReference type="ARBA" id="ARBA00022723"/>
    </source>
</evidence>
<keyword evidence="7 10" id="KW-1133">Transmembrane helix</keyword>
<evidence type="ECO:0000259" key="12">
    <source>
        <dbReference type="PROSITE" id="PS51003"/>
    </source>
</evidence>
<feature type="transmembrane region" description="Helical" evidence="10">
    <location>
        <begin position="201"/>
        <end position="221"/>
    </location>
</feature>
<evidence type="ECO:0000256" key="10">
    <source>
        <dbReference type="SAM" id="Phobius"/>
    </source>
</evidence>
<dbReference type="GO" id="GO:0016020">
    <property type="term" value="C:membrane"/>
    <property type="evidence" value="ECO:0007669"/>
    <property type="project" value="UniProtKB-SubCell"/>
</dbReference>
<feature type="transmembrane region" description="Helical" evidence="10">
    <location>
        <begin position="105"/>
        <end position="123"/>
    </location>
</feature>
<feature type="transmembrane region" description="Helical" evidence="10">
    <location>
        <begin position="353"/>
        <end position="375"/>
    </location>
</feature>
<feature type="transmembrane region" description="Helical" evidence="10">
    <location>
        <begin position="302"/>
        <end position="319"/>
    </location>
</feature>
<dbReference type="GO" id="GO:0046872">
    <property type="term" value="F:metal ion binding"/>
    <property type="evidence" value="ECO:0007669"/>
    <property type="project" value="UniProtKB-KW"/>
</dbReference>
<evidence type="ECO:0000256" key="4">
    <source>
        <dbReference type="ARBA" id="ARBA00022692"/>
    </source>
</evidence>
<feature type="domain" description="Cytochrome b/b6 N-terminal region profile" evidence="11">
    <location>
        <begin position="1"/>
        <end position="232"/>
    </location>
</feature>
<evidence type="ECO:0000256" key="1">
    <source>
        <dbReference type="ARBA" id="ARBA00004141"/>
    </source>
</evidence>
<evidence type="ECO:0000256" key="8">
    <source>
        <dbReference type="ARBA" id="ARBA00023004"/>
    </source>
</evidence>
<dbReference type="PROSITE" id="PS51003">
    <property type="entry name" value="CYTB_CTER"/>
    <property type="match status" value="1"/>
</dbReference>
<keyword evidence="3" id="KW-0349">Heme</keyword>
<dbReference type="InterPro" id="IPR005798">
    <property type="entry name" value="Cyt_b/b6_C"/>
</dbReference>
<evidence type="ECO:0000256" key="6">
    <source>
        <dbReference type="ARBA" id="ARBA00022982"/>
    </source>
</evidence>
<feature type="transmembrane region" description="Helical" evidence="10">
    <location>
        <begin position="387"/>
        <end position="409"/>
    </location>
</feature>
<feature type="transmembrane region" description="Helical" evidence="10">
    <location>
        <begin position="135"/>
        <end position="155"/>
    </location>
</feature>
<dbReference type="PROSITE" id="PS51002">
    <property type="entry name" value="CYTB_NTER"/>
    <property type="match status" value="1"/>
</dbReference>
<feature type="domain" description="Cytochrome b/b6 C-terminal region profile" evidence="12">
    <location>
        <begin position="283"/>
        <end position="428"/>
    </location>
</feature>
<dbReference type="InterPro" id="IPR005797">
    <property type="entry name" value="Cyt_b/b6_N"/>
</dbReference>
<reference evidence="13" key="1">
    <citation type="submission" date="2009-10" db="EMBL/GenBank/DDBJ databases">
        <title>Diversity of trophic interactions inside an arsenic-rich microbial ecosystem.</title>
        <authorList>
            <person name="Bertin P.N."/>
            <person name="Heinrich-Salmeron A."/>
            <person name="Pelletier E."/>
            <person name="Goulhen-Chollet F."/>
            <person name="Arsene-Ploetze F."/>
            <person name="Gallien S."/>
            <person name="Calteau A."/>
            <person name="Vallenet D."/>
            <person name="Casiot C."/>
            <person name="Chane-Woon-Ming B."/>
            <person name="Giloteaux L."/>
            <person name="Barakat M."/>
            <person name="Bonnefoy V."/>
            <person name="Bruneel O."/>
            <person name="Chandler M."/>
            <person name="Cleiss J."/>
            <person name="Duran R."/>
            <person name="Elbaz-Poulichet F."/>
            <person name="Fonknechten N."/>
            <person name="Lauga B."/>
            <person name="Mornico D."/>
            <person name="Ortet P."/>
            <person name="Schaeffer C."/>
            <person name="Siguier P."/>
            <person name="Alexander Thil Smith A."/>
            <person name="Van Dorsselaer A."/>
            <person name="Weissenbach J."/>
            <person name="Medigue C."/>
            <person name="Le Paslier D."/>
        </authorList>
    </citation>
    <scope>NUCLEOTIDE SEQUENCE</scope>
</reference>
<comment type="caution">
    <text evidence="13">The sequence shown here is derived from an EMBL/GenBank/DDBJ whole genome shotgun (WGS) entry which is preliminary data.</text>
</comment>
<evidence type="ECO:0000256" key="2">
    <source>
        <dbReference type="ARBA" id="ARBA00022448"/>
    </source>
</evidence>
<keyword evidence="9 10" id="KW-0472">Membrane</keyword>
<dbReference type="AlphaFoldDB" id="E6QM81"/>
<dbReference type="InterPro" id="IPR016174">
    <property type="entry name" value="Di-haem_cyt_TM"/>
</dbReference>
<dbReference type="EMBL" id="CABQ01000208">
    <property type="protein sequence ID" value="CBI08352.1"/>
    <property type="molecule type" value="Genomic_DNA"/>
</dbReference>
<evidence type="ECO:0000256" key="3">
    <source>
        <dbReference type="ARBA" id="ARBA00022617"/>
    </source>
</evidence>
<evidence type="ECO:0000259" key="11">
    <source>
        <dbReference type="PROSITE" id="PS51002"/>
    </source>
</evidence>
<dbReference type="InterPro" id="IPR036150">
    <property type="entry name" value="Cyt_b/b6_C_sf"/>
</dbReference>
<dbReference type="GO" id="GO:0016491">
    <property type="term" value="F:oxidoreductase activity"/>
    <property type="evidence" value="ECO:0007669"/>
    <property type="project" value="InterPro"/>
</dbReference>
<dbReference type="Pfam" id="PF00033">
    <property type="entry name" value="Cytochrome_B"/>
    <property type="match status" value="1"/>
</dbReference>
<dbReference type="PANTHER" id="PTHR19271:SF16">
    <property type="entry name" value="CYTOCHROME B"/>
    <property type="match status" value="1"/>
</dbReference>
<sequence length="428" mass="48520">MKWIREIWQSIVRRDPLSTDKGKSELVFLNVWLHIHPAKVKKENLRFKHSFYLGFITFFLFLILLTTGIALMCYYRPYPPAAYQDMKDLQFAVFMGSFLRNMHRWAAHGMVVCVFLHMCRVFYTGSYKKPRQFNWVVGVLLLLLTLGLSFTGYLLPWDQLAYWAITVGTNIGSYAPLVGGQLRELLLGGHSVGEAALLRFYVLHVAVLPALIILLTIVHFWRVRKDGGLSRPVWKLKPQKTEALVTIGAPAEAAPLHLATASKDKTYGLMEVVTGKPIFETVTPEEEEDTVFSYPYAFVREALALMATVTTVMTISLFFNAPLEEMANPAVTPNPAKAPWYFLGLQELVSHSALLGGVVVPALMVIALIAIPYLDRNPSRRPRDRKWAIWLFTFFVVANIILIIVGTFFRGPGWAWVPPWVHVVARPE</sequence>
<organism evidence="13">
    <name type="scientific">mine drainage metagenome</name>
    <dbReference type="NCBI Taxonomy" id="410659"/>
    <lineage>
        <taxon>unclassified sequences</taxon>
        <taxon>metagenomes</taxon>
        <taxon>ecological metagenomes</taxon>
    </lineage>
</organism>
<dbReference type="GO" id="GO:0022904">
    <property type="term" value="P:respiratory electron transport chain"/>
    <property type="evidence" value="ECO:0007669"/>
    <property type="project" value="InterPro"/>
</dbReference>
<protein>
    <submittedName>
        <fullName evidence="13">Cytochrome b/b6, N-terminal domain</fullName>
    </submittedName>
</protein>
<dbReference type="PANTHER" id="PTHR19271">
    <property type="entry name" value="CYTOCHROME B"/>
    <property type="match status" value="1"/>
</dbReference>
<gene>
    <name evidence="13" type="ORF">CARN6_1809</name>
</gene>
<keyword evidence="2" id="KW-0813">Transport</keyword>
<evidence type="ECO:0000313" key="13">
    <source>
        <dbReference type="EMBL" id="CBI08352.1"/>
    </source>
</evidence>
<dbReference type="SUPFAM" id="SSF81648">
    <property type="entry name" value="a domain/subunit of cytochrome bc1 complex (Ubiquinol-cytochrome c reductase)"/>
    <property type="match status" value="1"/>
</dbReference>
<dbReference type="GO" id="GO:0009055">
    <property type="term" value="F:electron transfer activity"/>
    <property type="evidence" value="ECO:0007669"/>
    <property type="project" value="InterPro"/>
</dbReference>
<keyword evidence="6" id="KW-0249">Electron transport</keyword>
<dbReference type="InterPro" id="IPR027387">
    <property type="entry name" value="Cytb/b6-like_sf"/>
</dbReference>
<dbReference type="SUPFAM" id="SSF81342">
    <property type="entry name" value="Transmembrane di-heme cytochromes"/>
    <property type="match status" value="1"/>
</dbReference>
<evidence type="ECO:0000256" key="7">
    <source>
        <dbReference type="ARBA" id="ARBA00022989"/>
    </source>
</evidence>
<comment type="subcellular location">
    <subcellularLocation>
        <location evidence="1">Membrane</location>
        <topology evidence="1">Multi-pass membrane protein</topology>
    </subcellularLocation>
</comment>
<proteinExistence type="predicted"/>
<accession>E6QM81</accession>
<keyword evidence="5" id="KW-0479">Metal-binding</keyword>